<dbReference type="Gene3D" id="3.40.50.300">
    <property type="entry name" value="P-loop containing nucleotide triphosphate hydrolases"/>
    <property type="match status" value="1"/>
</dbReference>
<dbReference type="OrthoDB" id="9801658at2"/>
<accession>F4QGB0</accession>
<feature type="compositionally biased region" description="Basic and acidic residues" evidence="2">
    <location>
        <begin position="471"/>
        <end position="483"/>
    </location>
</feature>
<proteinExistence type="predicted"/>
<evidence type="ECO:0000259" key="3">
    <source>
        <dbReference type="Pfam" id="PF17289"/>
    </source>
</evidence>
<dbReference type="InterPro" id="IPR035421">
    <property type="entry name" value="Terminase_6C"/>
</dbReference>
<evidence type="ECO:0000256" key="2">
    <source>
        <dbReference type="SAM" id="MobiDB-lite"/>
    </source>
</evidence>
<keyword evidence="1" id="KW-1188">Viral release from host cell</keyword>
<dbReference type="Proteomes" id="UP000006512">
    <property type="component" value="Unassembled WGS sequence"/>
</dbReference>
<dbReference type="STRING" id="715226.ABI_08740"/>
<feature type="domain" description="Terminase large subunit gp17-like C-terminal" evidence="3">
    <location>
        <begin position="295"/>
        <end position="442"/>
    </location>
</feature>
<reference evidence="5" key="1">
    <citation type="submission" date="2011-03" db="EMBL/GenBank/DDBJ databases">
        <title>Draft genome sequence of Brevundimonas diminuta.</title>
        <authorList>
            <person name="Brown P.J.B."/>
            <person name="Buechlein A."/>
            <person name="Hemmerich C."/>
            <person name="Brun Y.V."/>
        </authorList>
    </citation>
    <scope>NUCLEOTIDE SEQUENCE [LARGE SCALE GENOMIC DNA]</scope>
    <source>
        <strain evidence="5">C19</strain>
    </source>
</reference>
<dbReference type="Pfam" id="PF03237">
    <property type="entry name" value="Terminase_6N"/>
    <property type="match status" value="1"/>
</dbReference>
<dbReference type="EMBL" id="GL883077">
    <property type="protein sequence ID" value="EGF92438.1"/>
    <property type="molecule type" value="Genomic_DNA"/>
</dbReference>
<name>F4QGB0_9CAUL</name>
<dbReference type="Gene3D" id="3.30.420.240">
    <property type="match status" value="1"/>
</dbReference>
<dbReference type="RefSeq" id="WP_006271613.1">
    <property type="nucleotide sequence ID" value="NZ_GL883077.1"/>
</dbReference>
<evidence type="ECO:0000256" key="1">
    <source>
        <dbReference type="ARBA" id="ARBA00022612"/>
    </source>
</evidence>
<protein>
    <submittedName>
        <fullName evidence="4">Terminase-like family protein</fullName>
    </submittedName>
</protein>
<gene>
    <name evidence="4" type="ORF">ABI_08740</name>
</gene>
<dbReference type="Pfam" id="PF17289">
    <property type="entry name" value="Terminase_6C"/>
    <property type="match status" value="1"/>
</dbReference>
<dbReference type="InterPro" id="IPR027417">
    <property type="entry name" value="P-loop_NTPase"/>
</dbReference>
<dbReference type="eggNOG" id="COG4373">
    <property type="taxonomic scope" value="Bacteria"/>
</dbReference>
<sequence>MKLRPAPTLDAFDAAKVEYDQKLQDVGRGNILLGYQGRAIKAVTQFALTVIEKSRRIGLTWGLAFQAVLTAARKGYAGRKVWYMGFEKDMTREFIDACAMWAKAMNFAIEDSGEVVLEDEEKHVTAFVITFPSGNKITALPAVARAWRGKKGFVIIDESAFMSNLEEVLKAALALTMWGDKVVVVSTHNGIDNPFNKLIQEIRAKKREGEVITITLADALADGLYERIKLLNPDIPDKAEWERALRARYGDNAAEELDCIPKVGGGSWLKAEDITKCEHADAGKPELYQGGLCYIGRDIARRRHWAVIWVFELVGNILWLRERWEKIGATFAEQEEAFDDMMHRYRIAEADIDQTGMGEAVVEAAITKHGPRVKGVLFAPGTRLTMATLLAERFQNGTIRIPYDDEIRVDLRGIKQASNDNKALAEAADVHPDRFWAAGLACLAAHGMKIEYGYTPVGALKAGANDDFNSRHGGHLDRGETRHGMSKGGGAW</sequence>
<evidence type="ECO:0000313" key="5">
    <source>
        <dbReference type="Proteomes" id="UP000006512"/>
    </source>
</evidence>
<organism evidence="4 5">
    <name type="scientific">Asticcacaulis biprosthecium C19</name>
    <dbReference type="NCBI Taxonomy" id="715226"/>
    <lineage>
        <taxon>Bacteria</taxon>
        <taxon>Pseudomonadati</taxon>
        <taxon>Pseudomonadota</taxon>
        <taxon>Alphaproteobacteria</taxon>
        <taxon>Caulobacterales</taxon>
        <taxon>Caulobacteraceae</taxon>
        <taxon>Asticcacaulis</taxon>
    </lineage>
</organism>
<keyword evidence="5" id="KW-1185">Reference proteome</keyword>
<feature type="region of interest" description="Disordered" evidence="2">
    <location>
        <begin position="471"/>
        <end position="492"/>
    </location>
</feature>
<evidence type="ECO:0000313" key="4">
    <source>
        <dbReference type="EMBL" id="EGF92438.1"/>
    </source>
</evidence>
<dbReference type="HOGENOM" id="CLU_030701_0_0_5"/>
<dbReference type="AlphaFoldDB" id="F4QGB0"/>